<name>A0ABU1JFF6_9MICC</name>
<dbReference type="Gene3D" id="3.40.50.150">
    <property type="entry name" value="Vaccinia Virus protein VP39"/>
    <property type="match status" value="1"/>
</dbReference>
<accession>A0ABU1JFF6</accession>
<feature type="binding site" evidence="4">
    <location>
        <position position="335"/>
    </location>
    <ligand>
        <name>S-adenosyl-L-methionine</name>
        <dbReference type="ChEBI" id="CHEBI:59789"/>
    </ligand>
</feature>
<dbReference type="PROSITE" id="PS51687">
    <property type="entry name" value="SAM_MT_RNA_M5U"/>
    <property type="match status" value="1"/>
</dbReference>
<gene>
    <name evidence="6" type="ORF">JOE69_003416</name>
</gene>
<proteinExistence type="inferred from homology"/>
<sequence length="513" mass="53419">MTEAQGKREVPGTAGAATKEVILEIGPVAHGGHFVARLAGDAGSTGYADSAGDTDSMGNAGSAGDRSGAVSDDAAVAGSGLAKASRRVVFVRHAVPGERVRAILTEAEADAAFWRADVVEVLAESVEFAGARVAHFWPEADSGRAHSAGTLPIGGAEFGHLRLPAQRALKAMVLAEQLQRLAGLEVTTEVQEVPGEDPTGLGWRTRTGFAVTPEGRLGMHAHRSHEVIAVQDMPLADRRIRDLALWDLDFSGLDRVEVAAPTSGDGPLVLLSGTKQAAARLARELPGGVSAAHWDAKSSRVSALRGRPWLRESVPATPGSGSAPEFRVSGDGFWQIHRKAPEVLSDTVRAYLGDFLSAGSAAADLYAGAGLFTSLLADAVGPTGRVLSIEGSPVTSKDAMRNFDGRAEVLVRPGRVDRVLAAVARENGVLPGAGKLDAVVLDPPRAGAGKNVVKQICASGARAVAYVSCDPASFARDVAYFAAEGWQLAELRAFDLYPNTHHLETAALLLPTA</sequence>
<dbReference type="Pfam" id="PF05958">
    <property type="entry name" value="tRNA_U5-meth_tr"/>
    <property type="match status" value="1"/>
</dbReference>
<comment type="similarity">
    <text evidence="4">Belongs to the class I-like SAM-binding methyltransferase superfamily. RNA M5U methyltransferase family.</text>
</comment>
<feature type="active site" evidence="5">
    <location>
        <position position="469"/>
    </location>
</feature>
<evidence type="ECO:0000313" key="6">
    <source>
        <dbReference type="EMBL" id="MDR6271178.1"/>
    </source>
</evidence>
<dbReference type="RefSeq" id="WP_309800808.1">
    <property type="nucleotide sequence ID" value="NZ_BAAAHY010000006.1"/>
</dbReference>
<evidence type="ECO:0000256" key="5">
    <source>
        <dbReference type="PROSITE-ProRule" id="PRU10015"/>
    </source>
</evidence>
<keyword evidence="1 4" id="KW-0489">Methyltransferase</keyword>
<dbReference type="SUPFAM" id="SSF50249">
    <property type="entry name" value="Nucleic acid-binding proteins"/>
    <property type="match status" value="1"/>
</dbReference>
<reference evidence="6 7" key="1">
    <citation type="submission" date="2023-07" db="EMBL/GenBank/DDBJ databases">
        <title>Sequencing the genomes of 1000 actinobacteria strains.</title>
        <authorList>
            <person name="Klenk H.-P."/>
        </authorList>
    </citation>
    <scope>NUCLEOTIDE SEQUENCE [LARGE SCALE GENOMIC DNA]</scope>
    <source>
        <strain evidence="6 7">DSM 14555</strain>
    </source>
</reference>
<feature type="binding site" evidence="4">
    <location>
        <position position="442"/>
    </location>
    <ligand>
        <name>S-adenosyl-L-methionine</name>
        <dbReference type="ChEBI" id="CHEBI:59789"/>
    </ligand>
</feature>
<dbReference type="InterPro" id="IPR010280">
    <property type="entry name" value="U5_MeTrfase_fam"/>
</dbReference>
<keyword evidence="3 4" id="KW-0949">S-adenosyl-L-methionine</keyword>
<dbReference type="InterPro" id="IPR012340">
    <property type="entry name" value="NA-bd_OB-fold"/>
</dbReference>
<keyword evidence="7" id="KW-1185">Reference proteome</keyword>
<feature type="active site" description="Nucleophile" evidence="4">
    <location>
        <position position="469"/>
    </location>
</feature>
<evidence type="ECO:0000256" key="4">
    <source>
        <dbReference type="PROSITE-ProRule" id="PRU01024"/>
    </source>
</evidence>
<dbReference type="Gene3D" id="2.40.50.140">
    <property type="entry name" value="Nucleic acid-binding proteins"/>
    <property type="match status" value="1"/>
</dbReference>
<dbReference type="PANTHER" id="PTHR11061:SF30">
    <property type="entry name" value="TRNA (URACIL(54)-C(5))-METHYLTRANSFERASE"/>
    <property type="match status" value="1"/>
</dbReference>
<organism evidence="6 7">
    <name type="scientific">Arthrobacter russicus</name>
    <dbReference type="NCBI Taxonomy" id="172040"/>
    <lineage>
        <taxon>Bacteria</taxon>
        <taxon>Bacillati</taxon>
        <taxon>Actinomycetota</taxon>
        <taxon>Actinomycetes</taxon>
        <taxon>Micrococcales</taxon>
        <taxon>Micrococcaceae</taxon>
        <taxon>Arthrobacter</taxon>
    </lineage>
</organism>
<dbReference type="EMBL" id="JAVDQF010000001">
    <property type="protein sequence ID" value="MDR6271178.1"/>
    <property type="molecule type" value="Genomic_DNA"/>
</dbReference>
<dbReference type="InterPro" id="IPR030390">
    <property type="entry name" value="MeTrfase_TrmA_AS"/>
</dbReference>
<evidence type="ECO:0000256" key="1">
    <source>
        <dbReference type="ARBA" id="ARBA00022603"/>
    </source>
</evidence>
<dbReference type="Proteomes" id="UP001185069">
    <property type="component" value="Unassembled WGS sequence"/>
</dbReference>
<evidence type="ECO:0000313" key="7">
    <source>
        <dbReference type="Proteomes" id="UP001185069"/>
    </source>
</evidence>
<dbReference type="Gene3D" id="2.40.50.1070">
    <property type="match status" value="1"/>
</dbReference>
<dbReference type="InterPro" id="IPR029063">
    <property type="entry name" value="SAM-dependent_MTases_sf"/>
</dbReference>
<feature type="binding site" evidence="4">
    <location>
        <position position="366"/>
    </location>
    <ligand>
        <name>S-adenosyl-L-methionine</name>
        <dbReference type="ChEBI" id="CHEBI:59789"/>
    </ligand>
</feature>
<dbReference type="PROSITE" id="PS01230">
    <property type="entry name" value="TRMA_1"/>
    <property type="match status" value="1"/>
</dbReference>
<keyword evidence="2 4" id="KW-0808">Transferase</keyword>
<feature type="binding site" evidence="4">
    <location>
        <position position="390"/>
    </location>
    <ligand>
        <name>S-adenosyl-L-methionine</name>
        <dbReference type="ChEBI" id="CHEBI:59789"/>
    </ligand>
</feature>
<evidence type="ECO:0000256" key="3">
    <source>
        <dbReference type="ARBA" id="ARBA00022691"/>
    </source>
</evidence>
<dbReference type="PANTHER" id="PTHR11061">
    <property type="entry name" value="RNA M5U METHYLTRANSFERASE"/>
    <property type="match status" value="1"/>
</dbReference>
<evidence type="ECO:0000256" key="2">
    <source>
        <dbReference type="ARBA" id="ARBA00022679"/>
    </source>
</evidence>
<comment type="caution">
    <text evidence="6">The sequence shown here is derived from an EMBL/GenBank/DDBJ whole genome shotgun (WGS) entry which is preliminary data.</text>
</comment>
<dbReference type="SUPFAM" id="SSF53335">
    <property type="entry name" value="S-adenosyl-L-methionine-dependent methyltransferases"/>
    <property type="match status" value="1"/>
</dbReference>
<protein>
    <submittedName>
        <fullName evidence="6">tRNA/tmRNA/rRNA uracil-C5-methylase (TrmA/RlmC/RlmD family)</fullName>
    </submittedName>
</protein>